<keyword evidence="4" id="KW-0732">Signal</keyword>
<dbReference type="NCBIfam" id="TIGR02887">
    <property type="entry name" value="spore_ger_x_C"/>
    <property type="match status" value="1"/>
</dbReference>
<dbReference type="GO" id="GO:0009847">
    <property type="term" value="P:spore germination"/>
    <property type="evidence" value="ECO:0007669"/>
    <property type="project" value="InterPro"/>
</dbReference>
<keyword evidence="7" id="KW-0449">Lipoprotein</keyword>
<evidence type="ECO:0000259" key="8">
    <source>
        <dbReference type="Pfam" id="PF05504"/>
    </source>
</evidence>
<dbReference type="InterPro" id="IPR057336">
    <property type="entry name" value="GerAC_N"/>
</dbReference>
<name>A0A366Y104_9BACI</name>
<dbReference type="InterPro" id="IPR038501">
    <property type="entry name" value="Spore_GerAC_C_sf"/>
</dbReference>
<keyword evidence="3" id="KW-0309">Germination</keyword>
<gene>
    <name evidence="10" type="ORF">DS031_07810</name>
</gene>
<dbReference type="InterPro" id="IPR046953">
    <property type="entry name" value="Spore_GerAC-like_C"/>
</dbReference>
<evidence type="ECO:0000313" key="10">
    <source>
        <dbReference type="EMBL" id="RBW70093.1"/>
    </source>
</evidence>
<dbReference type="PANTHER" id="PTHR35789">
    <property type="entry name" value="SPORE GERMINATION PROTEIN B3"/>
    <property type="match status" value="1"/>
</dbReference>
<dbReference type="PANTHER" id="PTHR35789:SF1">
    <property type="entry name" value="SPORE GERMINATION PROTEIN B3"/>
    <property type="match status" value="1"/>
</dbReference>
<accession>A0A366Y104</accession>
<comment type="similarity">
    <text evidence="2">Belongs to the GerABKC lipoprotein family.</text>
</comment>
<dbReference type="InterPro" id="IPR008844">
    <property type="entry name" value="Spore_GerAC-like"/>
</dbReference>
<feature type="domain" description="Spore germination protein N-terminal" evidence="9">
    <location>
        <begin position="21"/>
        <end position="187"/>
    </location>
</feature>
<evidence type="ECO:0000256" key="7">
    <source>
        <dbReference type="ARBA" id="ARBA00023288"/>
    </source>
</evidence>
<sequence>MRILQFIFVWTSIFLLTGCWDRTELNDVALIRGIGLDQKKDNLIEVTVEISVPQMQSGEGSSGEGRVLIRTGQGTTIADALEHLKERIPRKIFWGHSEVIVIGEKLAEKGISNQIDFFIRYREPRLRSYVFVTKGNAKDVLALRPPIEKASSEVLRELAVSEVLMNVTLIELLQMLKGDAAALPMIERLPPEEGQDPLQTIAYINRTAVFKQDKMIGLLDDKVTRGVLWIRDEIKEAYITVKPEEENGYVSMTLIRARTELIPKIKDGKWKMTVKAVTENDVILNESSLRLEEPKNIKVLEKALEKEIEGRLKVTIDQVQKEMEADIFGFAEAFERKYPEKWNEVKGDWEEIFPKVEVTFDIKAHVLRTGVGRTT</sequence>
<dbReference type="PROSITE" id="PS51257">
    <property type="entry name" value="PROKAR_LIPOPROTEIN"/>
    <property type="match status" value="1"/>
</dbReference>
<keyword evidence="11" id="KW-1185">Reference proteome</keyword>
<organism evidence="10 11">
    <name type="scientific">Bacillus taeanensis</name>
    <dbReference type="NCBI Taxonomy" id="273032"/>
    <lineage>
        <taxon>Bacteria</taxon>
        <taxon>Bacillati</taxon>
        <taxon>Bacillota</taxon>
        <taxon>Bacilli</taxon>
        <taxon>Bacillales</taxon>
        <taxon>Bacillaceae</taxon>
        <taxon>Bacillus</taxon>
    </lineage>
</organism>
<protein>
    <submittedName>
        <fullName evidence="10">Ger(X)C family spore germination protein</fullName>
    </submittedName>
</protein>
<dbReference type="Pfam" id="PF05504">
    <property type="entry name" value="Spore_GerAC"/>
    <property type="match status" value="1"/>
</dbReference>
<reference evidence="10 11" key="1">
    <citation type="submission" date="2018-07" db="EMBL/GenBank/DDBJ databases">
        <title>Lottiidibacillus patelloidae gen. nov., sp. nov., isolated from the intestinal tract of a marine limpet and the reclassification of B. taeanensis BH030017T, B. algicola KMM 3737T and B. hwajinpoensis SW-72T as genus Lottiidibacillus.</title>
        <authorList>
            <person name="Liu R."/>
            <person name="Huang Z."/>
        </authorList>
    </citation>
    <scope>NUCLEOTIDE SEQUENCE [LARGE SCALE GENOMIC DNA]</scope>
    <source>
        <strain evidence="10 11">BH030017</strain>
    </source>
</reference>
<evidence type="ECO:0000256" key="5">
    <source>
        <dbReference type="ARBA" id="ARBA00023136"/>
    </source>
</evidence>
<dbReference type="GO" id="GO:0016020">
    <property type="term" value="C:membrane"/>
    <property type="evidence" value="ECO:0007669"/>
    <property type="project" value="UniProtKB-SubCell"/>
</dbReference>
<evidence type="ECO:0000256" key="4">
    <source>
        <dbReference type="ARBA" id="ARBA00022729"/>
    </source>
</evidence>
<dbReference type="Pfam" id="PF25198">
    <property type="entry name" value="Spore_GerAC_N"/>
    <property type="match status" value="1"/>
</dbReference>
<keyword evidence="5" id="KW-0472">Membrane</keyword>
<comment type="caution">
    <text evidence="10">The sequence shown here is derived from an EMBL/GenBank/DDBJ whole genome shotgun (WGS) entry which is preliminary data.</text>
</comment>
<keyword evidence="6" id="KW-0564">Palmitate</keyword>
<evidence type="ECO:0000313" key="11">
    <source>
        <dbReference type="Proteomes" id="UP000253314"/>
    </source>
</evidence>
<dbReference type="Gene3D" id="6.20.190.10">
    <property type="entry name" value="Nutrient germinant receptor protein C, domain 1"/>
    <property type="match status" value="1"/>
</dbReference>
<dbReference type="OrthoDB" id="9816067at2"/>
<evidence type="ECO:0000256" key="2">
    <source>
        <dbReference type="ARBA" id="ARBA00007886"/>
    </source>
</evidence>
<dbReference type="EMBL" id="QOCW01000006">
    <property type="protein sequence ID" value="RBW70093.1"/>
    <property type="molecule type" value="Genomic_DNA"/>
</dbReference>
<evidence type="ECO:0000259" key="9">
    <source>
        <dbReference type="Pfam" id="PF25198"/>
    </source>
</evidence>
<comment type="subcellular location">
    <subcellularLocation>
        <location evidence="1">Membrane</location>
        <topology evidence="1">Lipid-anchor</topology>
    </subcellularLocation>
</comment>
<dbReference type="RefSeq" id="WP_113805381.1">
    <property type="nucleotide sequence ID" value="NZ_QOCW01000006.1"/>
</dbReference>
<dbReference type="AlphaFoldDB" id="A0A366Y104"/>
<proteinExistence type="inferred from homology"/>
<evidence type="ECO:0000256" key="6">
    <source>
        <dbReference type="ARBA" id="ARBA00023139"/>
    </source>
</evidence>
<evidence type="ECO:0000256" key="1">
    <source>
        <dbReference type="ARBA" id="ARBA00004635"/>
    </source>
</evidence>
<feature type="domain" description="Spore germination GerAC-like C-terminal" evidence="8">
    <location>
        <begin position="206"/>
        <end position="370"/>
    </location>
</feature>
<evidence type="ECO:0000256" key="3">
    <source>
        <dbReference type="ARBA" id="ARBA00022544"/>
    </source>
</evidence>
<dbReference type="Proteomes" id="UP000253314">
    <property type="component" value="Unassembled WGS sequence"/>
</dbReference>
<dbReference type="Gene3D" id="3.30.300.210">
    <property type="entry name" value="Nutrient germinant receptor protein C, domain 3"/>
    <property type="match status" value="1"/>
</dbReference>